<sequence length="198" mass="22221">MSKLNETQPVARVVALKHVYAEPAVLTHSTQMLFSQRASMHKPLLLYNLPSSISSLYPLLFTETSSPELPMGQQRTVILTVHAVNSSSLTPEDANERSQFYLTDIAVKRTDAFSDHDPTFNLHELWISGPEYTNCIALSKVSSRRWETKDFISLCVDGNDVAYVHIDCNDSGQSGGLAETEGWQNIARTWRGSMKRFI</sequence>
<dbReference type="EMBL" id="KN837182">
    <property type="protein sequence ID" value="KIJ36004.1"/>
    <property type="molecule type" value="Genomic_DNA"/>
</dbReference>
<dbReference type="HOGENOM" id="CLU_1378908_0_0_1"/>
<evidence type="ECO:0000313" key="2">
    <source>
        <dbReference type="Proteomes" id="UP000054279"/>
    </source>
</evidence>
<organism evidence="1 2">
    <name type="scientific">Sphaerobolus stellatus (strain SS14)</name>
    <dbReference type="NCBI Taxonomy" id="990650"/>
    <lineage>
        <taxon>Eukaryota</taxon>
        <taxon>Fungi</taxon>
        <taxon>Dikarya</taxon>
        <taxon>Basidiomycota</taxon>
        <taxon>Agaricomycotina</taxon>
        <taxon>Agaricomycetes</taxon>
        <taxon>Phallomycetidae</taxon>
        <taxon>Geastrales</taxon>
        <taxon>Sphaerobolaceae</taxon>
        <taxon>Sphaerobolus</taxon>
    </lineage>
</organism>
<protein>
    <submittedName>
        <fullName evidence="1">Uncharacterized protein</fullName>
    </submittedName>
</protein>
<evidence type="ECO:0000313" key="1">
    <source>
        <dbReference type="EMBL" id="KIJ36004.1"/>
    </source>
</evidence>
<dbReference type="Proteomes" id="UP000054279">
    <property type="component" value="Unassembled WGS sequence"/>
</dbReference>
<reference evidence="1 2" key="1">
    <citation type="submission" date="2014-06" db="EMBL/GenBank/DDBJ databases">
        <title>Evolutionary Origins and Diversification of the Mycorrhizal Mutualists.</title>
        <authorList>
            <consortium name="DOE Joint Genome Institute"/>
            <consortium name="Mycorrhizal Genomics Consortium"/>
            <person name="Kohler A."/>
            <person name="Kuo A."/>
            <person name="Nagy L.G."/>
            <person name="Floudas D."/>
            <person name="Copeland A."/>
            <person name="Barry K.W."/>
            <person name="Cichocki N."/>
            <person name="Veneault-Fourrey C."/>
            <person name="LaButti K."/>
            <person name="Lindquist E.A."/>
            <person name="Lipzen A."/>
            <person name="Lundell T."/>
            <person name="Morin E."/>
            <person name="Murat C."/>
            <person name="Riley R."/>
            <person name="Ohm R."/>
            <person name="Sun H."/>
            <person name="Tunlid A."/>
            <person name="Henrissat B."/>
            <person name="Grigoriev I.V."/>
            <person name="Hibbett D.S."/>
            <person name="Martin F."/>
        </authorList>
    </citation>
    <scope>NUCLEOTIDE SEQUENCE [LARGE SCALE GENOMIC DNA]</scope>
    <source>
        <strain evidence="1 2">SS14</strain>
    </source>
</reference>
<keyword evidence="2" id="KW-1185">Reference proteome</keyword>
<accession>A0A0C9UMD4</accession>
<proteinExistence type="predicted"/>
<dbReference type="AlphaFoldDB" id="A0A0C9UMD4"/>
<gene>
    <name evidence="1" type="ORF">M422DRAFT_51221</name>
</gene>
<name>A0A0C9UMD4_SPHS4</name>